<evidence type="ECO:0000313" key="2">
    <source>
        <dbReference type="EMBL" id="ORC90995.1"/>
    </source>
</evidence>
<dbReference type="PANTHER" id="PTHR42951:SF4">
    <property type="entry name" value="ACYL-COENZYME A THIOESTERASE MBLAC2"/>
    <property type="match status" value="1"/>
</dbReference>
<dbReference type="Gene3D" id="3.60.15.10">
    <property type="entry name" value="Ribonuclease Z/Hydroxyacylglutathione hydrolase-like"/>
    <property type="match status" value="1"/>
</dbReference>
<dbReference type="InterPro" id="IPR001279">
    <property type="entry name" value="Metallo-B-lactamas"/>
</dbReference>
<dbReference type="PANTHER" id="PTHR42951">
    <property type="entry name" value="METALLO-BETA-LACTAMASE DOMAIN-CONTAINING"/>
    <property type="match status" value="1"/>
</dbReference>
<dbReference type="RefSeq" id="XP_028885061.1">
    <property type="nucleotide sequence ID" value="XM_029023865.1"/>
</dbReference>
<proteinExistence type="predicted"/>
<evidence type="ECO:0000259" key="1">
    <source>
        <dbReference type="SMART" id="SM00849"/>
    </source>
</evidence>
<dbReference type="EMBL" id="NBCO01000007">
    <property type="protein sequence ID" value="ORC90995.1"/>
    <property type="molecule type" value="Genomic_DNA"/>
</dbReference>
<reference evidence="2 3" key="1">
    <citation type="submission" date="2017-03" db="EMBL/GenBank/DDBJ databases">
        <title>An alternative strategy for trypanosome survival in the mammalian bloodstream revealed through genome and transcriptome analysis of the ubiquitous bovine parasite Trypanosoma (Megatrypanum) theileri.</title>
        <authorList>
            <person name="Kelly S."/>
            <person name="Ivens A."/>
            <person name="Mott A."/>
            <person name="O'Neill E."/>
            <person name="Emms D."/>
            <person name="Macleod O."/>
            <person name="Voorheis P."/>
            <person name="Matthews J."/>
            <person name="Matthews K."/>
            <person name="Carrington M."/>
        </authorList>
    </citation>
    <scope>NUCLEOTIDE SEQUENCE [LARGE SCALE GENOMIC DNA]</scope>
    <source>
        <strain evidence="2">Edinburgh</strain>
    </source>
</reference>
<accession>A0A1X0P270</accession>
<dbReference type="Proteomes" id="UP000192257">
    <property type="component" value="Unassembled WGS sequence"/>
</dbReference>
<dbReference type="VEuPathDB" id="TriTrypDB:TM35_000074190"/>
<comment type="caution">
    <text evidence="2">The sequence shown here is derived from an EMBL/GenBank/DDBJ whole genome shotgun (WGS) entry which is preliminary data.</text>
</comment>
<organism evidence="2 3">
    <name type="scientific">Trypanosoma theileri</name>
    <dbReference type="NCBI Taxonomy" id="67003"/>
    <lineage>
        <taxon>Eukaryota</taxon>
        <taxon>Discoba</taxon>
        <taxon>Euglenozoa</taxon>
        <taxon>Kinetoplastea</taxon>
        <taxon>Metakinetoplastina</taxon>
        <taxon>Trypanosomatida</taxon>
        <taxon>Trypanosomatidae</taxon>
        <taxon>Trypanosoma</taxon>
    </lineage>
</organism>
<dbReference type="GeneID" id="39983645"/>
<sequence length="348" mass="39181">MRFCRLGLFKYIGSPAQFRGSGDAISASFVLTYTVGGEPMKVHCIPGYISALYLIEYPKKEKMLLLDTGFPSDLERIRFYVEEVMNSDKVGKQRMEDKIQLAVCTHSHVDHAGASIGYERCGIPVAHPLNINEYYKGMKSSFRQLVEISLTFFAAGRLGRKKHENAFLFSKGLLGPYWQMPSKGPKLDDGTPLPYGFDDWVAIRCPGHTSHMICLYHPHSQLFYISDMFVQTKKGFFPPFTVDSTLAYNRSLHRLRGLPVRCALLAHFGIIDVDDKCGSWNGLIDDVVYNFTSPTSNGSHFSTISSMKKMVHTFTSEKVSPDVIIPSNSFPFKVEDGTDLPPLYIMNK</sequence>
<dbReference type="OrthoDB" id="241529at2759"/>
<dbReference type="InterPro" id="IPR036866">
    <property type="entry name" value="RibonucZ/Hydroxyglut_hydro"/>
</dbReference>
<dbReference type="SUPFAM" id="SSF56281">
    <property type="entry name" value="Metallo-hydrolase/oxidoreductase"/>
    <property type="match status" value="1"/>
</dbReference>
<dbReference type="InterPro" id="IPR050855">
    <property type="entry name" value="NDM-1-like"/>
</dbReference>
<evidence type="ECO:0000313" key="3">
    <source>
        <dbReference type="Proteomes" id="UP000192257"/>
    </source>
</evidence>
<protein>
    <submittedName>
        <fullName evidence="2">Metallo-beta-lactamase superfamily</fullName>
    </submittedName>
</protein>
<feature type="domain" description="Metallo-beta-lactamase" evidence="1">
    <location>
        <begin position="49"/>
        <end position="267"/>
    </location>
</feature>
<dbReference type="SMART" id="SM00849">
    <property type="entry name" value="Lactamase_B"/>
    <property type="match status" value="1"/>
</dbReference>
<gene>
    <name evidence="2" type="ORF">TM35_000074190</name>
</gene>
<name>A0A1X0P270_9TRYP</name>
<dbReference type="AlphaFoldDB" id="A0A1X0P270"/>
<keyword evidence="3" id="KW-1185">Reference proteome</keyword>
<dbReference type="Pfam" id="PF00753">
    <property type="entry name" value="Lactamase_B"/>
    <property type="match status" value="1"/>
</dbReference>